<dbReference type="CDD" id="cd23992">
    <property type="entry name" value="PBP_GOBP"/>
    <property type="match status" value="1"/>
</dbReference>
<dbReference type="EMBL" id="KU517654">
    <property type="protein sequence ID" value="ANA06564.1"/>
    <property type="molecule type" value="mRNA"/>
</dbReference>
<accession>A0A1D6YJB0</accession>
<dbReference type="InterPro" id="IPR006072">
    <property type="entry name" value="Odorant/phero-bd_Lep"/>
</dbReference>
<feature type="chain" id="PRO_5009096609" evidence="4">
    <location>
        <begin position="31"/>
        <end position="172"/>
    </location>
</feature>
<keyword evidence="4" id="KW-0732">Signal</keyword>
<protein>
    <submittedName>
        <fullName evidence="5">Pheromone-binding protein 3</fullName>
    </submittedName>
</protein>
<dbReference type="GO" id="GO:0005549">
    <property type="term" value="F:odorant binding"/>
    <property type="evidence" value="ECO:0007669"/>
    <property type="project" value="InterPro"/>
</dbReference>
<evidence type="ECO:0000256" key="3">
    <source>
        <dbReference type="PIRSR" id="PIRSR015604-1"/>
    </source>
</evidence>
<dbReference type="AlphaFoldDB" id="A0A1D6YJB0"/>
<comment type="similarity">
    <text evidence="1">Belongs to the PBP/GOBP family.</text>
</comment>
<sequence>MCHCGRLQELKMELVVKIALMLVAIAGVESSQNVMHKMTVNFAKALEYCKKELNLPDVMNQEFYNFWKEEHELTNRLVGCALICMSTKLDLVDPEGNMHHGNAQEYAKKHGADDALAKQLVDLVHGCEKSAAKGDDECERALNIARCFKAEIHKLKWAPDPEVVLAEILSEV</sequence>
<dbReference type="Pfam" id="PF01395">
    <property type="entry name" value="PBP_GOBP"/>
    <property type="match status" value="1"/>
</dbReference>
<feature type="disulfide bond" evidence="3">
    <location>
        <begin position="127"/>
        <end position="147"/>
    </location>
</feature>
<dbReference type="SUPFAM" id="SSF47565">
    <property type="entry name" value="Insect pheromone/odorant-binding proteins"/>
    <property type="match status" value="1"/>
</dbReference>
<dbReference type="InterPro" id="IPR036728">
    <property type="entry name" value="PBP_GOBP_sf"/>
</dbReference>
<keyword evidence="3" id="KW-1015">Disulfide bond</keyword>
<name>A0A1D6YJB0_MARVT</name>
<organism evidence="5">
    <name type="scientific">Maruca vitrata</name>
    <name type="common">Bean pod borer moth</name>
    <dbReference type="NCBI Taxonomy" id="497515"/>
    <lineage>
        <taxon>Eukaryota</taxon>
        <taxon>Metazoa</taxon>
        <taxon>Ecdysozoa</taxon>
        <taxon>Arthropoda</taxon>
        <taxon>Hexapoda</taxon>
        <taxon>Insecta</taxon>
        <taxon>Pterygota</taxon>
        <taxon>Neoptera</taxon>
        <taxon>Endopterygota</taxon>
        <taxon>Lepidoptera</taxon>
        <taxon>Glossata</taxon>
        <taxon>Ditrysia</taxon>
        <taxon>Pyraloidea</taxon>
        <taxon>Crambidae</taxon>
        <taxon>Spilomelinae</taxon>
        <taxon>Maruca</taxon>
    </lineage>
</organism>
<dbReference type="SMART" id="SM00708">
    <property type="entry name" value="PhBP"/>
    <property type="match status" value="1"/>
</dbReference>
<feature type="signal peptide" evidence="4">
    <location>
        <begin position="1"/>
        <end position="30"/>
    </location>
</feature>
<feature type="disulfide bond" evidence="3">
    <location>
        <begin position="80"/>
        <end position="138"/>
    </location>
</feature>
<feature type="disulfide bond" evidence="3">
    <location>
        <begin position="49"/>
        <end position="84"/>
    </location>
</feature>
<dbReference type="PIRSF" id="PIRSF015604">
    <property type="entry name" value="Odorant/phero_bd"/>
    <property type="match status" value="1"/>
</dbReference>
<keyword evidence="2" id="KW-0813">Transport</keyword>
<dbReference type="Gene3D" id="1.10.238.20">
    <property type="entry name" value="Pheromone/general odorant binding protein domain"/>
    <property type="match status" value="1"/>
</dbReference>
<dbReference type="InterPro" id="IPR006170">
    <property type="entry name" value="PBP/GOBP"/>
</dbReference>
<dbReference type="PRINTS" id="PR00484">
    <property type="entry name" value="PBPGOBP"/>
</dbReference>
<evidence type="ECO:0000256" key="2">
    <source>
        <dbReference type="ARBA" id="ARBA00022448"/>
    </source>
</evidence>
<proteinExistence type="evidence at transcript level"/>
<reference evidence="5" key="1">
    <citation type="journal article" date="2016" name="Sci. Rep.">
        <title>Sex pheromone recognition and characterization of three pheromone-binding proteins in the legume pod borer, Maruca vitrata Fabricius (Lepidoptera: Crambidae).</title>
        <authorList>
            <person name="Mao A."/>
            <person name="Zhou J."/>
            <person name="Mao B."/>
            <person name="Zheng Y."/>
            <person name="Wang Y."/>
            <person name="Li D."/>
            <person name="Wang P."/>
            <person name="Liu K."/>
            <person name="Wang X."/>
            <person name="Ai H."/>
        </authorList>
    </citation>
    <scope>NUCLEOTIDE SEQUENCE</scope>
</reference>
<evidence type="ECO:0000256" key="1">
    <source>
        <dbReference type="ARBA" id="ARBA00008098"/>
    </source>
</evidence>
<evidence type="ECO:0000313" key="5">
    <source>
        <dbReference type="EMBL" id="ANA06564.1"/>
    </source>
</evidence>
<evidence type="ECO:0000256" key="4">
    <source>
        <dbReference type="SAM" id="SignalP"/>
    </source>
</evidence>